<dbReference type="GO" id="GO:0003677">
    <property type="term" value="F:DNA binding"/>
    <property type="evidence" value="ECO:0007669"/>
    <property type="project" value="InterPro"/>
</dbReference>
<evidence type="ECO:0000313" key="2">
    <source>
        <dbReference type="EMBL" id="CAA2136821.1"/>
    </source>
</evidence>
<dbReference type="EMBL" id="LR743510">
    <property type="protein sequence ID" value="CAA2136821.1"/>
    <property type="molecule type" value="Genomic_DNA"/>
</dbReference>
<keyword evidence="1" id="KW-0233">DNA recombination</keyword>
<proteinExistence type="predicted"/>
<dbReference type="RefSeq" id="WP_339158923.1">
    <property type="nucleotide sequence ID" value="NZ_LR743510.1"/>
</dbReference>
<reference evidence="2" key="1">
    <citation type="submission" date="2019-12" db="EMBL/GenBank/DDBJ databases">
        <authorList>
            <person name="Cremers G."/>
        </authorList>
    </citation>
    <scope>NUCLEOTIDE SEQUENCE</scope>
    <source>
        <strain evidence="2">Mbul2</strain>
        <plasmid evidence="2">1</plasmid>
    </source>
</reference>
<protein>
    <recommendedName>
        <fullName evidence="3">Tyr recombinase domain-containing protein</fullName>
    </recommendedName>
</protein>
<dbReference type="InterPro" id="IPR011010">
    <property type="entry name" value="DNA_brk_join_enz"/>
</dbReference>
<dbReference type="InterPro" id="IPR013762">
    <property type="entry name" value="Integrase-like_cat_sf"/>
</dbReference>
<evidence type="ECO:0008006" key="3">
    <source>
        <dbReference type="Google" id="ProtNLM"/>
    </source>
</evidence>
<dbReference type="GO" id="GO:0015074">
    <property type="term" value="P:DNA integration"/>
    <property type="evidence" value="ECO:0007669"/>
    <property type="project" value="InterPro"/>
</dbReference>
<name>A0A679JDJ3_9HYPH</name>
<accession>A0A679JDJ3</accession>
<evidence type="ECO:0000256" key="1">
    <source>
        <dbReference type="ARBA" id="ARBA00023172"/>
    </source>
</evidence>
<dbReference type="SUPFAM" id="SSF56349">
    <property type="entry name" value="DNA breaking-rejoining enzymes"/>
    <property type="match status" value="1"/>
</dbReference>
<dbReference type="Gene3D" id="1.10.443.10">
    <property type="entry name" value="Intergrase catalytic core"/>
    <property type="match status" value="1"/>
</dbReference>
<dbReference type="AlphaFoldDB" id="A0A679JDJ3"/>
<keyword evidence="2" id="KW-0614">Plasmid</keyword>
<sequence>MRSRHLTRNGRGSVFQIRVPKALDPALTLAPIRVTLGCMPNSQARRMADVLGGLARIEFARIGNTHMKDVSPADSRRQVEDRLTLALPTLLGLGVLGQSTLSVEIAPAAIDGVFDLLAEVGAKRVAGDGNAIRLRPEVPIVTALADENTARGMLGRAPVRLPPKPDPIMAELAAIREMIGGQKGPQGPLFSVAAERFITGRIKTYGDPRHPEIGYLRHRSSVFLALVGDKAVDAYDRADLQHFANELSWLPPNVSKQEGYELARVAEYVAANKEVEGPGLAEKSIRETYLSRIKTILREACADAKVAVAFEGRIVIPKRAAPSKARIAPDQDEFGKVVATGIASGILSDALLPSLGQLTGRRLGLLAFMRRENILRYNGVWVYRPQSHQMRNGRWEPVPFKTGESLGLFVLHDLFAECGFVDWALGAPGPVFPMLMRAEDPADAAQKRMKRLYERSGADPQRSGTFHGLRAGKIRNDRDLALPARAVRLQVGHELTDVHERYDGQMTDGELKAFATAPLPPGVDWSLLKTIDFEAFAARLPKGGRPRRSS</sequence>
<geneLocation type="plasmid" evidence="2">
    <name>1</name>
</geneLocation>
<organism evidence="2">
    <name type="scientific">Methylobacterium bullatum</name>
    <dbReference type="NCBI Taxonomy" id="570505"/>
    <lineage>
        <taxon>Bacteria</taxon>
        <taxon>Pseudomonadati</taxon>
        <taxon>Pseudomonadota</taxon>
        <taxon>Alphaproteobacteria</taxon>
        <taxon>Hyphomicrobiales</taxon>
        <taxon>Methylobacteriaceae</taxon>
        <taxon>Methylobacterium</taxon>
    </lineage>
</organism>
<dbReference type="GO" id="GO:0006310">
    <property type="term" value="P:DNA recombination"/>
    <property type="evidence" value="ECO:0007669"/>
    <property type="project" value="UniProtKB-KW"/>
</dbReference>
<gene>
    <name evidence="2" type="ORF">MBLL_00354</name>
</gene>